<evidence type="ECO:0000313" key="2">
    <source>
        <dbReference type="EMBL" id="KAF1952177.1"/>
    </source>
</evidence>
<accession>A0A6A5TTE3</accession>
<dbReference type="Gene3D" id="3.40.50.1820">
    <property type="entry name" value="alpha/beta hydrolase"/>
    <property type="match status" value="1"/>
</dbReference>
<gene>
    <name evidence="2" type="ORF">CC80DRAFT_181691</name>
</gene>
<protein>
    <recommendedName>
        <fullName evidence="1">AB hydrolase-1 domain-containing protein</fullName>
    </recommendedName>
</protein>
<reference evidence="2" key="1">
    <citation type="journal article" date="2020" name="Stud. Mycol.">
        <title>101 Dothideomycetes genomes: a test case for predicting lifestyles and emergence of pathogens.</title>
        <authorList>
            <person name="Haridas S."/>
            <person name="Albert R."/>
            <person name="Binder M."/>
            <person name="Bloem J."/>
            <person name="Labutti K."/>
            <person name="Salamov A."/>
            <person name="Andreopoulos B."/>
            <person name="Baker S."/>
            <person name="Barry K."/>
            <person name="Bills G."/>
            <person name="Bluhm B."/>
            <person name="Cannon C."/>
            <person name="Castanera R."/>
            <person name="Culley D."/>
            <person name="Daum C."/>
            <person name="Ezra D."/>
            <person name="Gonzalez J."/>
            <person name="Henrissat B."/>
            <person name="Kuo A."/>
            <person name="Liang C."/>
            <person name="Lipzen A."/>
            <person name="Lutzoni F."/>
            <person name="Magnuson J."/>
            <person name="Mondo S."/>
            <person name="Nolan M."/>
            <person name="Ohm R."/>
            <person name="Pangilinan J."/>
            <person name="Park H.-J."/>
            <person name="Ramirez L."/>
            <person name="Alfaro M."/>
            <person name="Sun H."/>
            <person name="Tritt A."/>
            <person name="Yoshinaga Y."/>
            <person name="Zwiers L.-H."/>
            <person name="Turgeon B."/>
            <person name="Goodwin S."/>
            <person name="Spatafora J."/>
            <person name="Crous P."/>
            <person name="Grigoriev I."/>
        </authorList>
    </citation>
    <scope>NUCLEOTIDE SEQUENCE</scope>
    <source>
        <strain evidence="2">CBS 675.92</strain>
    </source>
</reference>
<dbReference type="Pfam" id="PF00561">
    <property type="entry name" value="Abhydrolase_1"/>
    <property type="match status" value="1"/>
</dbReference>
<organism evidence="2 3">
    <name type="scientific">Byssothecium circinans</name>
    <dbReference type="NCBI Taxonomy" id="147558"/>
    <lineage>
        <taxon>Eukaryota</taxon>
        <taxon>Fungi</taxon>
        <taxon>Dikarya</taxon>
        <taxon>Ascomycota</taxon>
        <taxon>Pezizomycotina</taxon>
        <taxon>Dothideomycetes</taxon>
        <taxon>Pleosporomycetidae</taxon>
        <taxon>Pleosporales</taxon>
        <taxon>Massarineae</taxon>
        <taxon>Massarinaceae</taxon>
        <taxon>Byssothecium</taxon>
    </lineage>
</organism>
<evidence type="ECO:0000259" key="1">
    <source>
        <dbReference type="Pfam" id="PF00561"/>
    </source>
</evidence>
<keyword evidence="3" id="KW-1185">Reference proteome</keyword>
<feature type="domain" description="AB hydrolase-1" evidence="1">
    <location>
        <begin position="4"/>
        <end position="108"/>
    </location>
</feature>
<dbReference type="EMBL" id="ML977012">
    <property type="protein sequence ID" value="KAF1952177.1"/>
    <property type="molecule type" value="Genomic_DNA"/>
</dbReference>
<proteinExistence type="predicted"/>
<name>A0A6A5TTE3_9PLEO</name>
<dbReference type="Proteomes" id="UP000800035">
    <property type="component" value="Unassembled WGS sequence"/>
</dbReference>
<dbReference type="InterPro" id="IPR000073">
    <property type="entry name" value="AB_hydrolase_1"/>
</dbReference>
<dbReference type="InterPro" id="IPR029058">
    <property type="entry name" value="AB_hydrolase_fold"/>
</dbReference>
<sequence>MHEYAERHGIRVIAVDRNGYGNTLDANPQGNVIGFMPAIEYLLDTLGIETFSVMGTSGGGSSCLAAAAYFPKSRLRKTAIMCGTGHPDGERTASVAKRRMYDFLARYIIFKPLLEWLIKKNTAKDVAVENYLRRAQGLPPDPRSNEKIKYGGKEHDEDFFTNRQPWGFELEHVNSNTIRWMHGREDRNCSFSCTEYTVNRLISTRVQLIARPNKDHSTIQYETFDLLDWLRKT</sequence>
<dbReference type="AlphaFoldDB" id="A0A6A5TTE3"/>
<dbReference type="SUPFAM" id="SSF53474">
    <property type="entry name" value="alpha/beta-Hydrolases"/>
    <property type="match status" value="1"/>
</dbReference>
<dbReference type="OrthoDB" id="294702at2759"/>
<evidence type="ECO:0000313" key="3">
    <source>
        <dbReference type="Proteomes" id="UP000800035"/>
    </source>
</evidence>